<dbReference type="GO" id="GO:0016747">
    <property type="term" value="F:acyltransferase activity, transferring groups other than amino-acyl groups"/>
    <property type="evidence" value="ECO:0007669"/>
    <property type="project" value="InterPro"/>
</dbReference>
<accession>A0A9P4JYQ6</accession>
<comment type="caution">
    <text evidence="2">The sequence shown here is derived from an EMBL/GenBank/DDBJ whole genome shotgun (WGS) entry which is preliminary data.</text>
</comment>
<name>A0A9P4JYQ6_9PLEO</name>
<dbReference type="OrthoDB" id="4738875at2759"/>
<dbReference type="EMBL" id="ML986734">
    <property type="protein sequence ID" value="KAF2258846.1"/>
    <property type="molecule type" value="Genomic_DNA"/>
</dbReference>
<evidence type="ECO:0000259" key="1">
    <source>
        <dbReference type="Pfam" id="PF00583"/>
    </source>
</evidence>
<dbReference type="PANTHER" id="PTHR42791:SF5">
    <property type="entry name" value="HYPOTHETICAL ACETYLTRANSFERASE (EUROFUNG)"/>
    <property type="match status" value="1"/>
</dbReference>
<dbReference type="InterPro" id="IPR000182">
    <property type="entry name" value="GNAT_dom"/>
</dbReference>
<feature type="domain" description="N-acetyltransferase" evidence="1">
    <location>
        <begin position="129"/>
        <end position="177"/>
    </location>
</feature>
<gene>
    <name evidence="2" type="ORF">CC78DRAFT_477174</name>
</gene>
<organism evidence="2 3">
    <name type="scientific">Lojkania enalia</name>
    <dbReference type="NCBI Taxonomy" id="147567"/>
    <lineage>
        <taxon>Eukaryota</taxon>
        <taxon>Fungi</taxon>
        <taxon>Dikarya</taxon>
        <taxon>Ascomycota</taxon>
        <taxon>Pezizomycotina</taxon>
        <taxon>Dothideomycetes</taxon>
        <taxon>Pleosporomycetidae</taxon>
        <taxon>Pleosporales</taxon>
        <taxon>Pleosporales incertae sedis</taxon>
        <taxon>Lojkania</taxon>
    </lineage>
</organism>
<dbReference type="InterPro" id="IPR052523">
    <property type="entry name" value="Trichothecene_AcTrans"/>
</dbReference>
<dbReference type="Proteomes" id="UP000800093">
    <property type="component" value="Unassembled WGS sequence"/>
</dbReference>
<dbReference type="SUPFAM" id="SSF55729">
    <property type="entry name" value="Acyl-CoA N-acyltransferases (Nat)"/>
    <property type="match status" value="1"/>
</dbReference>
<dbReference type="CDD" id="cd04301">
    <property type="entry name" value="NAT_SF"/>
    <property type="match status" value="1"/>
</dbReference>
<dbReference type="PANTHER" id="PTHR42791">
    <property type="entry name" value="GNAT FAMILY ACETYLTRANSFERASE"/>
    <property type="match status" value="1"/>
</dbReference>
<sequence length="252" mass="28779">MSSQPRFVTSEVDLDRDWDELMRAFWTSWKTPLQASGELTFPHLGTNTPEEEAAFNSMKKMLLNEAKNNPGSVRWLKCTDTKSARIAGAACFKHEKEWPRPGANFTGCGFDPGSELQELSDSFYRQLLGWRLRIMKGEHIYGQSIFVLPDYRNAGVANQILEYCADVADKLGLECFVEGTVFSTPVLMLQGFIVIGWTNMIFTRRNPSRDWERLVHDIQSHPIGILWRPKMGKYVEGETVLPWTGKVREAKL</sequence>
<dbReference type="Gene3D" id="3.40.630.30">
    <property type="match status" value="1"/>
</dbReference>
<dbReference type="AlphaFoldDB" id="A0A9P4JYQ6"/>
<dbReference type="Pfam" id="PF00583">
    <property type="entry name" value="Acetyltransf_1"/>
    <property type="match status" value="1"/>
</dbReference>
<dbReference type="InterPro" id="IPR016181">
    <property type="entry name" value="Acyl_CoA_acyltransferase"/>
</dbReference>
<protein>
    <submittedName>
        <fullName evidence="2">GNAT family acetyltransferase</fullName>
    </submittedName>
</protein>
<reference evidence="3" key="1">
    <citation type="journal article" date="2020" name="Stud. Mycol.">
        <title>101 Dothideomycetes genomes: A test case for predicting lifestyles and emergence of pathogens.</title>
        <authorList>
            <person name="Haridas S."/>
            <person name="Albert R."/>
            <person name="Binder M."/>
            <person name="Bloem J."/>
            <person name="LaButti K."/>
            <person name="Salamov A."/>
            <person name="Andreopoulos B."/>
            <person name="Baker S."/>
            <person name="Barry K."/>
            <person name="Bills G."/>
            <person name="Bluhm B."/>
            <person name="Cannon C."/>
            <person name="Castanera R."/>
            <person name="Culley D."/>
            <person name="Daum C."/>
            <person name="Ezra D."/>
            <person name="Gonzalez J."/>
            <person name="Henrissat B."/>
            <person name="Kuo A."/>
            <person name="Liang C."/>
            <person name="Lipzen A."/>
            <person name="Lutzoni F."/>
            <person name="Magnuson J."/>
            <person name="Mondo S."/>
            <person name="Nolan M."/>
            <person name="Ohm R."/>
            <person name="Pangilinan J."/>
            <person name="Park H.-J."/>
            <person name="Ramirez L."/>
            <person name="Alfaro M."/>
            <person name="Sun H."/>
            <person name="Tritt A."/>
            <person name="Yoshinaga Y."/>
            <person name="Zwiers L.-H."/>
            <person name="Turgeon B."/>
            <person name="Goodwin S."/>
            <person name="Spatafora J."/>
            <person name="Crous P."/>
            <person name="Grigoriev I."/>
        </authorList>
    </citation>
    <scope>NUCLEOTIDE SEQUENCE [LARGE SCALE GENOMIC DNA]</scope>
    <source>
        <strain evidence="3">CBS 304.66</strain>
    </source>
</reference>
<keyword evidence="3" id="KW-1185">Reference proteome</keyword>
<evidence type="ECO:0000313" key="2">
    <source>
        <dbReference type="EMBL" id="KAF2258846.1"/>
    </source>
</evidence>
<proteinExistence type="predicted"/>
<evidence type="ECO:0000313" key="3">
    <source>
        <dbReference type="Proteomes" id="UP000800093"/>
    </source>
</evidence>